<protein>
    <submittedName>
        <fullName evidence="2">Uncharacterized protein</fullName>
    </submittedName>
</protein>
<reference evidence="2 3" key="1">
    <citation type="journal article" date="2021" name="Elife">
        <title>Chloroplast acquisition without the gene transfer in kleptoplastic sea slugs, Plakobranchus ocellatus.</title>
        <authorList>
            <person name="Maeda T."/>
            <person name="Takahashi S."/>
            <person name="Yoshida T."/>
            <person name="Shimamura S."/>
            <person name="Takaki Y."/>
            <person name="Nagai Y."/>
            <person name="Toyoda A."/>
            <person name="Suzuki Y."/>
            <person name="Arimoto A."/>
            <person name="Ishii H."/>
            <person name="Satoh N."/>
            <person name="Nishiyama T."/>
            <person name="Hasebe M."/>
            <person name="Maruyama T."/>
            <person name="Minagawa J."/>
            <person name="Obokata J."/>
            <person name="Shigenobu S."/>
        </authorList>
    </citation>
    <scope>NUCLEOTIDE SEQUENCE [LARGE SCALE GENOMIC DNA]</scope>
</reference>
<dbReference type="AlphaFoldDB" id="A0AAV4BGF6"/>
<proteinExistence type="predicted"/>
<gene>
    <name evidence="2" type="ORF">PoB_004567900</name>
</gene>
<dbReference type="EMBL" id="BLXT01005052">
    <property type="protein sequence ID" value="GFO19174.1"/>
    <property type="molecule type" value="Genomic_DNA"/>
</dbReference>
<evidence type="ECO:0000256" key="1">
    <source>
        <dbReference type="SAM" id="MobiDB-lite"/>
    </source>
</evidence>
<comment type="caution">
    <text evidence="2">The sequence shown here is derived from an EMBL/GenBank/DDBJ whole genome shotgun (WGS) entry which is preliminary data.</text>
</comment>
<sequence>MTGTTEATNLVHGSNNRPLARVTPNIFPFGFKASGTELRLFTPFLVLYSISREDNLYKDKLYKIRTRGLGSTASLQEGDLRLPGPPTGQGAGGGARTRDKRAPADIGADSLTSEVFY</sequence>
<accession>A0AAV4BGF6</accession>
<evidence type="ECO:0000313" key="2">
    <source>
        <dbReference type="EMBL" id="GFO19174.1"/>
    </source>
</evidence>
<keyword evidence="3" id="KW-1185">Reference proteome</keyword>
<dbReference type="Proteomes" id="UP000735302">
    <property type="component" value="Unassembled WGS sequence"/>
</dbReference>
<feature type="region of interest" description="Disordered" evidence="1">
    <location>
        <begin position="73"/>
        <end position="117"/>
    </location>
</feature>
<evidence type="ECO:0000313" key="3">
    <source>
        <dbReference type="Proteomes" id="UP000735302"/>
    </source>
</evidence>
<name>A0AAV4BGF6_9GAST</name>
<organism evidence="2 3">
    <name type="scientific">Plakobranchus ocellatus</name>
    <dbReference type="NCBI Taxonomy" id="259542"/>
    <lineage>
        <taxon>Eukaryota</taxon>
        <taxon>Metazoa</taxon>
        <taxon>Spiralia</taxon>
        <taxon>Lophotrochozoa</taxon>
        <taxon>Mollusca</taxon>
        <taxon>Gastropoda</taxon>
        <taxon>Heterobranchia</taxon>
        <taxon>Euthyneura</taxon>
        <taxon>Panpulmonata</taxon>
        <taxon>Sacoglossa</taxon>
        <taxon>Placobranchoidea</taxon>
        <taxon>Plakobranchidae</taxon>
        <taxon>Plakobranchus</taxon>
    </lineage>
</organism>